<dbReference type="GO" id="GO:0046872">
    <property type="term" value="F:metal ion binding"/>
    <property type="evidence" value="ECO:0007669"/>
    <property type="project" value="UniProtKB-KW"/>
</dbReference>
<evidence type="ECO:0000259" key="5">
    <source>
        <dbReference type="PROSITE" id="PS51891"/>
    </source>
</evidence>
<dbReference type="InterPro" id="IPR006913">
    <property type="entry name" value="CENP-V/GFA"/>
</dbReference>
<comment type="caution">
    <text evidence="6">The sequence shown here is derived from an EMBL/GenBank/DDBJ whole genome shotgun (WGS) entry which is preliminary data.</text>
</comment>
<dbReference type="PANTHER" id="PTHR33337">
    <property type="entry name" value="GFA DOMAIN-CONTAINING PROTEIN"/>
    <property type="match status" value="1"/>
</dbReference>
<organism evidence="6 7">
    <name type="scientific">Parasphingopyxis lamellibrachiae</name>
    <dbReference type="NCBI Taxonomy" id="680125"/>
    <lineage>
        <taxon>Bacteria</taxon>
        <taxon>Pseudomonadati</taxon>
        <taxon>Pseudomonadota</taxon>
        <taxon>Alphaproteobacteria</taxon>
        <taxon>Sphingomonadales</taxon>
        <taxon>Sphingomonadaceae</taxon>
        <taxon>Parasphingopyxis</taxon>
    </lineage>
</organism>
<dbReference type="Pfam" id="PF04828">
    <property type="entry name" value="GFA"/>
    <property type="match status" value="1"/>
</dbReference>
<gene>
    <name evidence="6" type="ORF">DFR46_1468</name>
</gene>
<dbReference type="PANTHER" id="PTHR33337:SF40">
    <property type="entry name" value="CENP-V_GFA DOMAIN-CONTAINING PROTEIN-RELATED"/>
    <property type="match status" value="1"/>
</dbReference>
<protein>
    <recommendedName>
        <fullName evidence="5">CENP-V/GFA domain-containing protein</fullName>
    </recommendedName>
</protein>
<feature type="domain" description="CENP-V/GFA" evidence="5">
    <location>
        <begin position="5"/>
        <end position="122"/>
    </location>
</feature>
<name>A0A3D9FF24_9SPHN</name>
<keyword evidence="7" id="KW-1185">Reference proteome</keyword>
<reference evidence="6 7" key="1">
    <citation type="submission" date="2018-07" db="EMBL/GenBank/DDBJ databases">
        <title>Genomic Encyclopedia of Type Strains, Phase IV (KMG-IV): sequencing the most valuable type-strain genomes for metagenomic binning, comparative biology and taxonomic classification.</title>
        <authorList>
            <person name="Goeker M."/>
        </authorList>
    </citation>
    <scope>NUCLEOTIDE SEQUENCE [LARGE SCALE GENOMIC DNA]</scope>
    <source>
        <strain evidence="6 7">DSM 26725</strain>
    </source>
</reference>
<comment type="similarity">
    <text evidence="1">Belongs to the Gfa family.</text>
</comment>
<dbReference type="SUPFAM" id="SSF51316">
    <property type="entry name" value="Mss4-like"/>
    <property type="match status" value="1"/>
</dbReference>
<dbReference type="InterPro" id="IPR011057">
    <property type="entry name" value="Mss4-like_sf"/>
</dbReference>
<keyword evidence="2" id="KW-0479">Metal-binding</keyword>
<evidence type="ECO:0000256" key="4">
    <source>
        <dbReference type="ARBA" id="ARBA00023239"/>
    </source>
</evidence>
<dbReference type="PROSITE" id="PS51891">
    <property type="entry name" value="CENP_V_GFA"/>
    <property type="match status" value="1"/>
</dbReference>
<dbReference type="EMBL" id="QRDP01000004">
    <property type="protein sequence ID" value="RED16445.1"/>
    <property type="molecule type" value="Genomic_DNA"/>
</dbReference>
<dbReference type="GO" id="GO:0016846">
    <property type="term" value="F:carbon-sulfur lyase activity"/>
    <property type="evidence" value="ECO:0007669"/>
    <property type="project" value="InterPro"/>
</dbReference>
<evidence type="ECO:0000313" key="6">
    <source>
        <dbReference type="EMBL" id="RED16445.1"/>
    </source>
</evidence>
<dbReference type="RefSeq" id="WP_116235848.1">
    <property type="nucleotide sequence ID" value="NZ_QRDP01000004.1"/>
</dbReference>
<sequence>MSEGFSGGCLCGDVRYESAADPVMTAHCQCVDCRKASGTGHGTHIVLPEPAYRQTGETTSYDHPADSGNIVSRHFCAHCGCAILSTNSAMPGMVFVRASSLDDPDIVSPQMVVYASRGATWDHIDPTLPRFDTIPEGGPEQVIADAM</sequence>
<evidence type="ECO:0000313" key="7">
    <source>
        <dbReference type="Proteomes" id="UP000256310"/>
    </source>
</evidence>
<evidence type="ECO:0000256" key="2">
    <source>
        <dbReference type="ARBA" id="ARBA00022723"/>
    </source>
</evidence>
<keyword evidence="3" id="KW-0862">Zinc</keyword>
<accession>A0A3D9FF24</accession>
<dbReference type="OrthoDB" id="7186766at2"/>
<evidence type="ECO:0000256" key="1">
    <source>
        <dbReference type="ARBA" id="ARBA00005495"/>
    </source>
</evidence>
<proteinExistence type="inferred from homology"/>
<evidence type="ECO:0000256" key="3">
    <source>
        <dbReference type="ARBA" id="ARBA00022833"/>
    </source>
</evidence>
<dbReference type="AlphaFoldDB" id="A0A3D9FF24"/>
<keyword evidence="4" id="KW-0456">Lyase</keyword>
<dbReference type="Proteomes" id="UP000256310">
    <property type="component" value="Unassembled WGS sequence"/>
</dbReference>
<dbReference type="Gene3D" id="3.90.1590.10">
    <property type="entry name" value="glutathione-dependent formaldehyde- activating enzyme (gfa)"/>
    <property type="match status" value="1"/>
</dbReference>